<protein>
    <recommendedName>
        <fullName evidence="8">GDP-fucose protein O-fucosyltransferase 1</fullName>
    </recommendedName>
</protein>
<evidence type="ECO:0000256" key="5">
    <source>
        <dbReference type="ARBA" id="ARBA00023180"/>
    </source>
</evidence>
<keyword evidence="3" id="KW-0808">Transferase</keyword>
<dbReference type="AlphaFoldDB" id="A0A674CLK9"/>
<dbReference type="GO" id="GO:0046922">
    <property type="term" value="F:peptide-O-fucosyltransferase activity"/>
    <property type="evidence" value="ECO:0007669"/>
    <property type="project" value="InterPro"/>
</dbReference>
<keyword evidence="5" id="KW-0325">Glycoprotein</keyword>
<keyword evidence="4" id="KW-0256">Endoplasmic reticulum</keyword>
<evidence type="ECO:0000313" key="6">
    <source>
        <dbReference type="Ensembl" id="ENSSTUP00000084655.1"/>
    </source>
</evidence>
<dbReference type="GO" id="GO:0007219">
    <property type="term" value="P:Notch signaling pathway"/>
    <property type="evidence" value="ECO:0007669"/>
    <property type="project" value="InterPro"/>
</dbReference>
<dbReference type="Gene3D" id="3.40.50.11350">
    <property type="match status" value="1"/>
</dbReference>
<keyword evidence="7" id="KW-1185">Reference proteome</keyword>
<organism evidence="6 7">
    <name type="scientific">Salmo trutta</name>
    <name type="common">Brown trout</name>
    <dbReference type="NCBI Taxonomy" id="8032"/>
    <lineage>
        <taxon>Eukaryota</taxon>
        <taxon>Metazoa</taxon>
        <taxon>Chordata</taxon>
        <taxon>Craniata</taxon>
        <taxon>Vertebrata</taxon>
        <taxon>Euteleostomi</taxon>
        <taxon>Actinopterygii</taxon>
        <taxon>Neopterygii</taxon>
        <taxon>Teleostei</taxon>
        <taxon>Protacanthopterygii</taxon>
        <taxon>Salmoniformes</taxon>
        <taxon>Salmonidae</taxon>
        <taxon>Salmoninae</taxon>
        <taxon>Salmo</taxon>
    </lineage>
</organism>
<comment type="subcellular location">
    <subcellularLocation>
        <location evidence="1">Endoplasmic reticulum</location>
    </subcellularLocation>
</comment>
<keyword evidence="3" id="KW-0328">Glycosyltransferase</keyword>
<dbReference type="GO" id="GO:0008593">
    <property type="term" value="P:regulation of Notch signaling pathway"/>
    <property type="evidence" value="ECO:0007669"/>
    <property type="project" value="TreeGrafter"/>
</dbReference>
<dbReference type="Ensembl" id="ENSSTUT00000090062.1">
    <property type="protein sequence ID" value="ENSSTUP00000084655.1"/>
    <property type="gene ID" value="ENSSTUG00000037212.1"/>
</dbReference>
<dbReference type="Proteomes" id="UP000472277">
    <property type="component" value="Chromosome 30"/>
</dbReference>
<dbReference type="PANTHER" id="PTHR21420">
    <property type="entry name" value="GDP-FUCOSE PROTEIN O-FUCOSYLTRANSFERASE 1"/>
    <property type="match status" value="1"/>
</dbReference>
<dbReference type="InterPro" id="IPR039922">
    <property type="entry name" value="POFUT1"/>
</dbReference>
<comment type="pathway">
    <text evidence="2">Protein modification; protein glycosylation.</text>
</comment>
<name>A0A674CLK9_SALTR</name>
<evidence type="ECO:0008006" key="8">
    <source>
        <dbReference type="Google" id="ProtNLM"/>
    </source>
</evidence>
<dbReference type="Gene3D" id="3.40.50.11340">
    <property type="match status" value="1"/>
</dbReference>
<evidence type="ECO:0000256" key="2">
    <source>
        <dbReference type="ARBA" id="ARBA00004922"/>
    </source>
</evidence>
<evidence type="ECO:0000256" key="4">
    <source>
        <dbReference type="ARBA" id="ARBA00022824"/>
    </source>
</evidence>
<reference evidence="6" key="2">
    <citation type="submission" date="2025-09" db="UniProtKB">
        <authorList>
            <consortium name="Ensembl"/>
        </authorList>
    </citation>
    <scope>IDENTIFICATION</scope>
</reference>
<dbReference type="UniPathway" id="UPA00378"/>
<accession>A0A674CLK9</accession>
<dbReference type="InParanoid" id="A0A674CLK9"/>
<dbReference type="PANTHER" id="PTHR21420:SF3">
    <property type="entry name" value="GDP-FUCOSE PROTEIN O-FUCOSYLTRANSFERASE 1"/>
    <property type="match status" value="1"/>
</dbReference>
<dbReference type="OMA" id="HALFAYC"/>
<evidence type="ECO:0000256" key="3">
    <source>
        <dbReference type="ARBA" id="ARBA00022676"/>
    </source>
</evidence>
<evidence type="ECO:0000256" key="1">
    <source>
        <dbReference type="ARBA" id="ARBA00004240"/>
    </source>
</evidence>
<reference evidence="6" key="1">
    <citation type="submission" date="2025-08" db="UniProtKB">
        <authorList>
            <consortium name="Ensembl"/>
        </authorList>
    </citation>
    <scope>IDENTIFICATION</scope>
</reference>
<proteinExistence type="predicted"/>
<evidence type="ECO:0000313" key="7">
    <source>
        <dbReference type="Proteomes" id="UP000472277"/>
    </source>
</evidence>
<sequence length="237" mass="26344">MKHNGGETESLATFFVVCYFLTAILLQMSLTFATELTFADNGYILYLPCMGRFGNQADDSLGSLAKTLSCTMTVPPPRVHVPYSEFFQLEALTHYHLSAAQRSVDRKSCPIKGSNGTSFPFCDHVGVESDRSVLFGGLSFTSYHLPHWIHSKYTSTFHRCCAVGKHALFAYCYIQCIIVSVHAQVKVVSNKQDLAQLDLYILSQSDHFVGNCVLLFLLLSNETVMSMPGRRLSSGMD</sequence>
<dbReference type="GO" id="GO:0005783">
    <property type="term" value="C:endoplasmic reticulum"/>
    <property type="evidence" value="ECO:0007669"/>
    <property type="project" value="UniProtKB-SubCell"/>
</dbReference>